<protein>
    <recommendedName>
        <fullName evidence="4">DUF2795 domain-containing protein</fullName>
    </recommendedName>
</protein>
<evidence type="ECO:0008006" key="4">
    <source>
        <dbReference type="Google" id="ProtNLM"/>
    </source>
</evidence>
<dbReference type="RefSeq" id="WP_258342045.1">
    <property type="nucleotide sequence ID" value="NZ_BAAAYK010000038.1"/>
</dbReference>
<comment type="caution">
    <text evidence="2">The sequence shown here is derived from an EMBL/GenBank/DDBJ whole genome shotgun (WGS) entry which is preliminary data.</text>
</comment>
<dbReference type="Proteomes" id="UP001500483">
    <property type="component" value="Unassembled WGS sequence"/>
</dbReference>
<evidence type="ECO:0000256" key="1">
    <source>
        <dbReference type="SAM" id="MobiDB-lite"/>
    </source>
</evidence>
<evidence type="ECO:0000313" key="3">
    <source>
        <dbReference type="Proteomes" id="UP001500483"/>
    </source>
</evidence>
<dbReference type="InterPro" id="IPR021527">
    <property type="entry name" value="DUF2795"/>
</dbReference>
<proteinExistence type="predicted"/>
<feature type="compositionally biased region" description="Basic and acidic residues" evidence="1">
    <location>
        <begin position="74"/>
        <end position="92"/>
    </location>
</feature>
<dbReference type="Pfam" id="PF11387">
    <property type="entry name" value="DUF2795"/>
    <property type="match status" value="1"/>
</dbReference>
<evidence type="ECO:0000313" key="2">
    <source>
        <dbReference type="EMBL" id="GAA3361246.1"/>
    </source>
</evidence>
<name>A0ABP6RTB1_9PSEU</name>
<accession>A0ABP6RTB1</accession>
<gene>
    <name evidence="2" type="ORF">GCM10020366_44450</name>
</gene>
<feature type="region of interest" description="Disordered" evidence="1">
    <location>
        <begin position="62"/>
        <end position="109"/>
    </location>
</feature>
<sequence>MTTTRETVKNSLSTIDFPASKEDLVDFARNNGVDQDTVDALRALPLADYDNVGEVLRSVPLDKADEEGQSAADKAAEDRQHVRPGLAEHQRETPANPIAEELGENRKGG</sequence>
<organism evidence="2 3">
    <name type="scientific">Saccharopolyspora gregorii</name>
    <dbReference type="NCBI Taxonomy" id="33914"/>
    <lineage>
        <taxon>Bacteria</taxon>
        <taxon>Bacillati</taxon>
        <taxon>Actinomycetota</taxon>
        <taxon>Actinomycetes</taxon>
        <taxon>Pseudonocardiales</taxon>
        <taxon>Pseudonocardiaceae</taxon>
        <taxon>Saccharopolyspora</taxon>
    </lineage>
</organism>
<dbReference type="EMBL" id="BAAAYK010000038">
    <property type="protein sequence ID" value="GAA3361246.1"/>
    <property type="molecule type" value="Genomic_DNA"/>
</dbReference>
<reference evidence="3" key="1">
    <citation type="journal article" date="2019" name="Int. J. Syst. Evol. Microbiol.">
        <title>The Global Catalogue of Microorganisms (GCM) 10K type strain sequencing project: providing services to taxonomists for standard genome sequencing and annotation.</title>
        <authorList>
            <consortium name="The Broad Institute Genomics Platform"/>
            <consortium name="The Broad Institute Genome Sequencing Center for Infectious Disease"/>
            <person name="Wu L."/>
            <person name="Ma J."/>
        </authorList>
    </citation>
    <scope>NUCLEOTIDE SEQUENCE [LARGE SCALE GENOMIC DNA]</scope>
    <source>
        <strain evidence="3">JCM 9687</strain>
    </source>
</reference>
<keyword evidence="3" id="KW-1185">Reference proteome</keyword>